<name>A0ABT0PN02_9FLAO</name>
<feature type="chain" id="PRO_5045445901" evidence="1">
    <location>
        <begin position="20"/>
        <end position="578"/>
    </location>
</feature>
<dbReference type="RefSeq" id="WP_249655923.1">
    <property type="nucleotide sequence ID" value="NZ_JAMFMA010000001.1"/>
</dbReference>
<sequence>MLKKLLQIIAFCALTPILAQDCPSLLSPVNGATGVPVDASITWNAAVGVPGYRIRLGTTPGGSEITDASVGSATSYTPPLGLPSNTTIYVTIILDFLFQGGIDIVCDSQTFTTENVTTAPACVLYRTPMDGDTSVSVFSNISWFYAPRATGYIVSLGTSPGATDIVAPTDVGNTLLFNPPGELPASTTIYVNVIPYNSIGNATSCVEISFQTGILAPIPGCTTMVTPFNGEINVPLTPFLEWLPVPGATGYRVTIGSTPDGTDILNNTAFATNSTFVIDFPPNQSFFVRIVPFNAAGDAIGCGQESFSTVLGCGPYLDPSTGDFVDFSPATNLQEVFSFCANEVPFNFTAPDLADGYRWYQIDDFDNEILISDTADVAINENGRYRYEAYNIISQSGEFIECPVTQIFEVVSSSVATIDGITAVDTALGFDVTVDVSGIGDYEYAIDDPNGPYQDSNRFNPVSPGTHTFYVRDKNGCGTVSELFVQDLTVEGFPKFFTPNGDSINDFWQFIQPTEGIQIILRDIRIFDRFGRLLSVINQNSQGWDGNYGGRPLPAGEYWFSATDDMNREVKGHFSLKR</sequence>
<accession>A0ABT0PN02</accession>
<evidence type="ECO:0000313" key="2">
    <source>
        <dbReference type="EMBL" id="MCL6272738.1"/>
    </source>
</evidence>
<feature type="signal peptide" evidence="1">
    <location>
        <begin position="1"/>
        <end position="19"/>
    </location>
</feature>
<comment type="caution">
    <text evidence="2">The sequence shown here is derived from an EMBL/GenBank/DDBJ whole genome shotgun (WGS) entry which is preliminary data.</text>
</comment>
<dbReference type="Gene3D" id="2.60.40.10">
    <property type="entry name" value="Immunoglobulins"/>
    <property type="match status" value="2"/>
</dbReference>
<dbReference type="EMBL" id="JAMFMA010000001">
    <property type="protein sequence ID" value="MCL6272738.1"/>
    <property type="molecule type" value="Genomic_DNA"/>
</dbReference>
<proteinExistence type="predicted"/>
<dbReference type="Pfam" id="PF13585">
    <property type="entry name" value="CHU_C"/>
    <property type="match status" value="1"/>
</dbReference>
<dbReference type="InterPro" id="IPR013783">
    <property type="entry name" value="Ig-like_fold"/>
</dbReference>
<protein>
    <submittedName>
        <fullName evidence="2">T9SS type B sorting domain-containing protein</fullName>
    </submittedName>
</protein>
<evidence type="ECO:0000256" key="1">
    <source>
        <dbReference type="SAM" id="SignalP"/>
    </source>
</evidence>
<gene>
    <name evidence="2" type="ORF">M3P19_01895</name>
</gene>
<dbReference type="Proteomes" id="UP001203607">
    <property type="component" value="Unassembled WGS sequence"/>
</dbReference>
<dbReference type="NCBIfam" id="TIGR04131">
    <property type="entry name" value="Bac_Flav_CTERM"/>
    <property type="match status" value="1"/>
</dbReference>
<keyword evidence="3" id="KW-1185">Reference proteome</keyword>
<evidence type="ECO:0000313" key="3">
    <source>
        <dbReference type="Proteomes" id="UP001203607"/>
    </source>
</evidence>
<keyword evidence="1" id="KW-0732">Signal</keyword>
<dbReference type="InterPro" id="IPR026341">
    <property type="entry name" value="T9SS_type_B"/>
</dbReference>
<reference evidence="2 3" key="1">
    <citation type="submission" date="2022-05" db="EMBL/GenBank/DDBJ databases">
        <authorList>
            <person name="Park J.-S."/>
        </authorList>
    </citation>
    <scope>NUCLEOTIDE SEQUENCE [LARGE SCALE GENOMIC DNA]</scope>
    <source>
        <strain evidence="2 3">2012CJ35-5</strain>
    </source>
</reference>
<organism evidence="2 3">
    <name type="scientific">Flagellimonas spongiicola</name>
    <dbReference type="NCBI Taxonomy" id="2942208"/>
    <lineage>
        <taxon>Bacteria</taxon>
        <taxon>Pseudomonadati</taxon>
        <taxon>Bacteroidota</taxon>
        <taxon>Flavobacteriia</taxon>
        <taxon>Flavobacteriales</taxon>
        <taxon>Flavobacteriaceae</taxon>
        <taxon>Flagellimonas</taxon>
    </lineage>
</organism>